<dbReference type="SUPFAM" id="SSF141868">
    <property type="entry name" value="EAL domain-like"/>
    <property type="match status" value="1"/>
</dbReference>
<dbReference type="SUPFAM" id="SSF55785">
    <property type="entry name" value="PYP-like sensor domain (PAS domain)"/>
    <property type="match status" value="1"/>
</dbReference>
<dbReference type="InterPro" id="IPR052155">
    <property type="entry name" value="Biofilm_reg_signaling"/>
</dbReference>
<dbReference type="PANTHER" id="PTHR44757:SF2">
    <property type="entry name" value="BIOFILM ARCHITECTURE MAINTENANCE PROTEIN MBAA"/>
    <property type="match status" value="1"/>
</dbReference>
<dbReference type="SMART" id="SM00052">
    <property type="entry name" value="EAL"/>
    <property type="match status" value="1"/>
</dbReference>
<dbReference type="InterPro" id="IPR035919">
    <property type="entry name" value="EAL_sf"/>
</dbReference>
<dbReference type="Gene3D" id="3.30.450.20">
    <property type="entry name" value="PAS domain"/>
    <property type="match status" value="1"/>
</dbReference>
<dbReference type="InterPro" id="IPR029787">
    <property type="entry name" value="Nucleotide_cyclase"/>
</dbReference>
<dbReference type="InterPro" id="IPR043128">
    <property type="entry name" value="Rev_trsase/Diguanyl_cyclase"/>
</dbReference>
<organism evidence="5 6">
    <name type="scientific">Anabaena subtropica FACHB-260</name>
    <dbReference type="NCBI Taxonomy" id="2692884"/>
    <lineage>
        <taxon>Bacteria</taxon>
        <taxon>Bacillati</taxon>
        <taxon>Cyanobacteriota</taxon>
        <taxon>Cyanophyceae</taxon>
        <taxon>Nostocales</taxon>
        <taxon>Nostocaceae</taxon>
        <taxon>Anabaena</taxon>
    </lineage>
</organism>
<evidence type="ECO:0000313" key="5">
    <source>
        <dbReference type="EMBL" id="MBD2345851.1"/>
    </source>
</evidence>
<dbReference type="SUPFAM" id="SSF55073">
    <property type="entry name" value="Nucleotide cyclase"/>
    <property type="match status" value="1"/>
</dbReference>
<dbReference type="Proteomes" id="UP000607281">
    <property type="component" value="Unassembled WGS sequence"/>
</dbReference>
<name>A0ABR8CST1_9NOST</name>
<sequence length="585" mass="66079">MTSISENITESNKAEAALHESEAKFRSLIQNSSDIIGIFEPDGTIRYESPSVERILGYKPEELIGKNAFDFIHPDDISSNSDSFKYLVQNLGATVLVESRFRCKDGSWCFLESTGSNLLDEPSVRGIVINSRDITDRKLAEEQLVHDALHDVLTGLPNRALFMDRLRRAVEYSKRHSDHLFAVLFLDLDRFKFINDSLGHTFGDQLLVIIAQRLIECLRPTDIAARFGGDEFIILLEGIQDISDTVRVVERIQEKLLLPVALSGQEIFTTVSIGISLSGTGYEQPEELLRNADIAMYRAKARGKACYEIFNTDMHVQIVERLQLENDLRRAIERQEFQVYYQPIVSLKTGSITGFEALVRWLHPEQGIVFPQEFMPIAQETGLIIPIDEWVLREACRQTKQWQEEFLPESTNLDEQPLGISINLCSLRFSQQKLLEEINQVLQETGLDAKSLKLEITESVIMDNGENATTMLKQLRNLGIELAIDDFGTGYSSLGRLHHFPINGLKIDQSFVSGRGAEEGNLHIVETIVTLSRKLGVDVTAEGVETPEQLQILRDLKCEYGQGYFFSKPLDSKAAKALIITNPQW</sequence>
<keyword evidence="6" id="KW-1185">Reference proteome</keyword>
<dbReference type="SMART" id="SM00267">
    <property type="entry name" value="GGDEF"/>
    <property type="match status" value="1"/>
</dbReference>
<dbReference type="NCBIfam" id="TIGR00254">
    <property type="entry name" value="GGDEF"/>
    <property type="match status" value="1"/>
</dbReference>
<dbReference type="NCBIfam" id="TIGR00229">
    <property type="entry name" value="sensory_box"/>
    <property type="match status" value="1"/>
</dbReference>
<protein>
    <submittedName>
        <fullName evidence="5">EAL domain-containing protein</fullName>
    </submittedName>
</protein>
<dbReference type="PANTHER" id="PTHR44757">
    <property type="entry name" value="DIGUANYLATE CYCLASE DGCP"/>
    <property type="match status" value="1"/>
</dbReference>
<evidence type="ECO:0000259" key="4">
    <source>
        <dbReference type="PROSITE" id="PS50887"/>
    </source>
</evidence>
<dbReference type="PROSITE" id="PS50113">
    <property type="entry name" value="PAC"/>
    <property type="match status" value="1"/>
</dbReference>
<feature type="domain" description="GGDEF" evidence="4">
    <location>
        <begin position="179"/>
        <end position="312"/>
    </location>
</feature>
<accession>A0ABR8CST1</accession>
<dbReference type="InterPro" id="IPR000014">
    <property type="entry name" value="PAS"/>
</dbReference>
<dbReference type="InterPro" id="IPR000700">
    <property type="entry name" value="PAS-assoc_C"/>
</dbReference>
<dbReference type="InterPro" id="IPR013655">
    <property type="entry name" value="PAS_fold_3"/>
</dbReference>
<comment type="caution">
    <text evidence="5">The sequence shown here is derived from an EMBL/GenBank/DDBJ whole genome shotgun (WGS) entry which is preliminary data.</text>
</comment>
<evidence type="ECO:0000313" key="6">
    <source>
        <dbReference type="Proteomes" id="UP000607281"/>
    </source>
</evidence>
<dbReference type="PROSITE" id="PS50112">
    <property type="entry name" value="PAS"/>
    <property type="match status" value="1"/>
</dbReference>
<dbReference type="PROSITE" id="PS50883">
    <property type="entry name" value="EAL"/>
    <property type="match status" value="1"/>
</dbReference>
<gene>
    <name evidence="5" type="ORF">H6G18_17100</name>
</gene>
<feature type="domain" description="PAC" evidence="2">
    <location>
        <begin position="95"/>
        <end position="146"/>
    </location>
</feature>
<dbReference type="CDD" id="cd00130">
    <property type="entry name" value="PAS"/>
    <property type="match status" value="1"/>
</dbReference>
<dbReference type="CDD" id="cd01949">
    <property type="entry name" value="GGDEF"/>
    <property type="match status" value="1"/>
</dbReference>
<dbReference type="Gene3D" id="3.30.70.270">
    <property type="match status" value="1"/>
</dbReference>
<dbReference type="CDD" id="cd01948">
    <property type="entry name" value="EAL"/>
    <property type="match status" value="1"/>
</dbReference>
<dbReference type="Pfam" id="PF08447">
    <property type="entry name" value="PAS_3"/>
    <property type="match status" value="1"/>
</dbReference>
<dbReference type="Pfam" id="PF00990">
    <property type="entry name" value="GGDEF"/>
    <property type="match status" value="1"/>
</dbReference>
<dbReference type="SMART" id="SM00091">
    <property type="entry name" value="PAS"/>
    <property type="match status" value="1"/>
</dbReference>
<evidence type="ECO:0000259" key="1">
    <source>
        <dbReference type="PROSITE" id="PS50112"/>
    </source>
</evidence>
<evidence type="ECO:0000259" key="2">
    <source>
        <dbReference type="PROSITE" id="PS50113"/>
    </source>
</evidence>
<feature type="domain" description="EAL" evidence="3">
    <location>
        <begin position="321"/>
        <end position="583"/>
    </location>
</feature>
<dbReference type="Gene3D" id="3.20.20.450">
    <property type="entry name" value="EAL domain"/>
    <property type="match status" value="1"/>
</dbReference>
<feature type="domain" description="PAS" evidence="1">
    <location>
        <begin position="21"/>
        <end position="91"/>
    </location>
</feature>
<dbReference type="InterPro" id="IPR000160">
    <property type="entry name" value="GGDEF_dom"/>
</dbReference>
<dbReference type="RefSeq" id="WP_190408277.1">
    <property type="nucleotide sequence ID" value="NZ_JACJRF010000031.1"/>
</dbReference>
<proteinExistence type="predicted"/>
<reference evidence="5 6" key="1">
    <citation type="journal article" date="2020" name="ISME J.">
        <title>Comparative genomics reveals insights into cyanobacterial evolution and habitat adaptation.</title>
        <authorList>
            <person name="Chen M.Y."/>
            <person name="Teng W.K."/>
            <person name="Zhao L."/>
            <person name="Hu C.X."/>
            <person name="Zhou Y.K."/>
            <person name="Han B.P."/>
            <person name="Song L.R."/>
            <person name="Shu W.S."/>
        </authorList>
    </citation>
    <scope>NUCLEOTIDE SEQUENCE [LARGE SCALE GENOMIC DNA]</scope>
    <source>
        <strain evidence="5 6">FACHB-260</strain>
    </source>
</reference>
<dbReference type="InterPro" id="IPR001633">
    <property type="entry name" value="EAL_dom"/>
</dbReference>
<dbReference type="Pfam" id="PF00563">
    <property type="entry name" value="EAL"/>
    <property type="match status" value="1"/>
</dbReference>
<evidence type="ECO:0000259" key="3">
    <source>
        <dbReference type="PROSITE" id="PS50883"/>
    </source>
</evidence>
<dbReference type="InterPro" id="IPR035965">
    <property type="entry name" value="PAS-like_dom_sf"/>
</dbReference>
<dbReference type="EMBL" id="JACJRF010000031">
    <property type="protein sequence ID" value="MBD2345851.1"/>
    <property type="molecule type" value="Genomic_DNA"/>
</dbReference>
<dbReference type="PROSITE" id="PS50887">
    <property type="entry name" value="GGDEF"/>
    <property type="match status" value="1"/>
</dbReference>